<dbReference type="EMBL" id="NIVC01000340">
    <property type="protein sequence ID" value="PAA85223.1"/>
    <property type="molecule type" value="Genomic_DNA"/>
</dbReference>
<sequence>MSQLARLTTMNRNSSELDDDFIDNLISNTNQTLREGKLVRLELLSGGLGIDNEPEEEAANSAAATASKQQLKANSNAVKTNKDHDKDNKEDDDLIIDCAAHAQANVTIRESCDCVYEQQLPQHHQQPHLHQNPRYHGNDSDHLLTESAPHMSGDIGFRKLANNPNHHLKRLPTKASARCTAAVKTDAASVKSAASKAAAIAAIKAASSKPTDLADDFI</sequence>
<keyword evidence="4" id="KW-1185">Reference proteome</keyword>
<gene>
    <name evidence="3" type="ORF">BOX15_Mlig006578g1</name>
    <name evidence="2" type="ORF">BOX15_Mlig006578g2</name>
</gene>
<dbReference type="EMBL" id="NIVC01000517">
    <property type="protein sequence ID" value="PAA81683.1"/>
    <property type="molecule type" value="Genomic_DNA"/>
</dbReference>
<accession>A0A267G6K6</accession>
<feature type="region of interest" description="Disordered" evidence="1">
    <location>
        <begin position="55"/>
        <end position="89"/>
    </location>
</feature>
<comment type="caution">
    <text evidence="2">The sequence shown here is derived from an EMBL/GenBank/DDBJ whole genome shotgun (WGS) entry which is preliminary data.</text>
</comment>
<protein>
    <submittedName>
        <fullName evidence="2">Uncharacterized protein</fullName>
    </submittedName>
</protein>
<evidence type="ECO:0000313" key="3">
    <source>
        <dbReference type="EMBL" id="PAA85223.1"/>
    </source>
</evidence>
<dbReference type="Proteomes" id="UP000215902">
    <property type="component" value="Unassembled WGS sequence"/>
</dbReference>
<feature type="compositionally biased region" description="Basic and acidic residues" evidence="1">
    <location>
        <begin position="80"/>
        <end position="89"/>
    </location>
</feature>
<reference evidence="2 4" key="1">
    <citation type="submission" date="2017-06" db="EMBL/GenBank/DDBJ databases">
        <title>A platform for efficient transgenesis in Macrostomum lignano, a flatworm model organism for stem cell research.</title>
        <authorList>
            <person name="Berezikov E."/>
        </authorList>
    </citation>
    <scope>NUCLEOTIDE SEQUENCE [LARGE SCALE GENOMIC DNA]</scope>
    <source>
        <strain evidence="2">DV1</strain>
        <tissue evidence="2">Whole organism</tissue>
    </source>
</reference>
<evidence type="ECO:0000313" key="4">
    <source>
        <dbReference type="Proteomes" id="UP000215902"/>
    </source>
</evidence>
<name>A0A267G6K6_9PLAT</name>
<organism evidence="2 4">
    <name type="scientific">Macrostomum lignano</name>
    <dbReference type="NCBI Taxonomy" id="282301"/>
    <lineage>
        <taxon>Eukaryota</taxon>
        <taxon>Metazoa</taxon>
        <taxon>Spiralia</taxon>
        <taxon>Lophotrochozoa</taxon>
        <taxon>Platyhelminthes</taxon>
        <taxon>Rhabditophora</taxon>
        <taxon>Macrostomorpha</taxon>
        <taxon>Macrostomida</taxon>
        <taxon>Macrostomidae</taxon>
        <taxon>Macrostomum</taxon>
    </lineage>
</organism>
<proteinExistence type="predicted"/>
<evidence type="ECO:0000313" key="2">
    <source>
        <dbReference type="EMBL" id="PAA81683.1"/>
    </source>
</evidence>
<feature type="compositionally biased region" description="Polar residues" evidence="1">
    <location>
        <begin position="68"/>
        <end position="78"/>
    </location>
</feature>
<evidence type="ECO:0000256" key="1">
    <source>
        <dbReference type="SAM" id="MobiDB-lite"/>
    </source>
</evidence>
<dbReference type="AlphaFoldDB" id="A0A267G6K6"/>